<dbReference type="Proteomes" id="UP000095283">
    <property type="component" value="Unplaced"/>
</dbReference>
<evidence type="ECO:0000256" key="1">
    <source>
        <dbReference type="SAM" id="MobiDB-lite"/>
    </source>
</evidence>
<proteinExistence type="predicted"/>
<feature type="region of interest" description="Disordered" evidence="1">
    <location>
        <begin position="28"/>
        <end position="51"/>
    </location>
</feature>
<protein>
    <submittedName>
        <fullName evidence="3">Velvet domain-containing protein</fullName>
    </submittedName>
</protein>
<feature type="compositionally biased region" description="Polar residues" evidence="1">
    <location>
        <begin position="35"/>
        <end position="51"/>
    </location>
</feature>
<evidence type="ECO:0000313" key="3">
    <source>
        <dbReference type="WBParaSite" id="Hba_17887"/>
    </source>
</evidence>
<dbReference type="WBParaSite" id="Hba_17887">
    <property type="protein sequence ID" value="Hba_17887"/>
    <property type="gene ID" value="Hba_17887"/>
</dbReference>
<sequence>MPTLAYIYIYIYIYILRSFCAELLESPEESVPTIYENTTTGTPTKEQDDTQPTVTFALMVRDMAGSSGEDQTLKGSFDAGTFIEPPLSVRIMTRSSLPLL</sequence>
<dbReference type="AlphaFoldDB" id="A0A1I7XK31"/>
<evidence type="ECO:0000313" key="2">
    <source>
        <dbReference type="Proteomes" id="UP000095283"/>
    </source>
</evidence>
<name>A0A1I7XK31_HETBA</name>
<keyword evidence="2" id="KW-1185">Reference proteome</keyword>
<organism evidence="2 3">
    <name type="scientific">Heterorhabditis bacteriophora</name>
    <name type="common">Entomopathogenic nematode worm</name>
    <dbReference type="NCBI Taxonomy" id="37862"/>
    <lineage>
        <taxon>Eukaryota</taxon>
        <taxon>Metazoa</taxon>
        <taxon>Ecdysozoa</taxon>
        <taxon>Nematoda</taxon>
        <taxon>Chromadorea</taxon>
        <taxon>Rhabditida</taxon>
        <taxon>Rhabditina</taxon>
        <taxon>Rhabditomorpha</taxon>
        <taxon>Strongyloidea</taxon>
        <taxon>Heterorhabditidae</taxon>
        <taxon>Heterorhabditis</taxon>
    </lineage>
</organism>
<accession>A0A1I7XK31</accession>
<reference evidence="3" key="1">
    <citation type="submission" date="2016-11" db="UniProtKB">
        <authorList>
            <consortium name="WormBaseParasite"/>
        </authorList>
    </citation>
    <scope>IDENTIFICATION</scope>
</reference>